<accession>A0ABW5HFE1</accession>
<dbReference type="InterPro" id="IPR036661">
    <property type="entry name" value="Luciferase-like_sf"/>
</dbReference>
<name>A0ABW5HFE1_9PSEU</name>
<evidence type="ECO:0000256" key="1">
    <source>
        <dbReference type="ARBA" id="ARBA00023002"/>
    </source>
</evidence>
<feature type="domain" description="Luciferase-like" evidence="3">
    <location>
        <begin position="12"/>
        <end position="341"/>
    </location>
</feature>
<evidence type="ECO:0000259" key="3">
    <source>
        <dbReference type="Pfam" id="PF00296"/>
    </source>
</evidence>
<keyword evidence="5" id="KW-1185">Reference proteome</keyword>
<keyword evidence="1" id="KW-0560">Oxidoreductase</keyword>
<dbReference type="Proteomes" id="UP001597483">
    <property type="component" value="Unassembled WGS sequence"/>
</dbReference>
<dbReference type="SUPFAM" id="SSF51679">
    <property type="entry name" value="Bacterial luciferase-like"/>
    <property type="match status" value="1"/>
</dbReference>
<dbReference type="Gene3D" id="3.20.20.30">
    <property type="entry name" value="Luciferase-like domain"/>
    <property type="match status" value="1"/>
</dbReference>
<proteinExistence type="predicted"/>
<reference evidence="5" key="1">
    <citation type="journal article" date="2019" name="Int. J. Syst. Evol. Microbiol.">
        <title>The Global Catalogue of Microorganisms (GCM) 10K type strain sequencing project: providing services to taxonomists for standard genome sequencing and annotation.</title>
        <authorList>
            <consortium name="The Broad Institute Genomics Platform"/>
            <consortium name="The Broad Institute Genome Sequencing Center for Infectious Disease"/>
            <person name="Wu L."/>
            <person name="Ma J."/>
        </authorList>
    </citation>
    <scope>NUCLEOTIDE SEQUENCE [LARGE SCALE GENOMIC DNA]</scope>
    <source>
        <strain evidence="5">CGMCC 4.7641</strain>
    </source>
</reference>
<dbReference type="CDD" id="cd00347">
    <property type="entry name" value="Flavin_utilizing_monoxygenases"/>
    <property type="match status" value="1"/>
</dbReference>
<dbReference type="InterPro" id="IPR011251">
    <property type="entry name" value="Luciferase-like_dom"/>
</dbReference>
<dbReference type="RefSeq" id="WP_378309373.1">
    <property type="nucleotide sequence ID" value="NZ_JBHUKS010000026.1"/>
</dbReference>
<evidence type="ECO:0000313" key="4">
    <source>
        <dbReference type="EMBL" id="MFD2472033.1"/>
    </source>
</evidence>
<dbReference type="InterPro" id="IPR050766">
    <property type="entry name" value="Bact_Lucif_Oxidored"/>
</dbReference>
<dbReference type="PANTHER" id="PTHR30137:SF8">
    <property type="entry name" value="BLR5498 PROTEIN"/>
    <property type="match status" value="1"/>
</dbReference>
<comment type="caution">
    <text evidence="4">The sequence shown here is derived from an EMBL/GenBank/DDBJ whole genome shotgun (WGS) entry which is preliminary data.</text>
</comment>
<dbReference type="Pfam" id="PF00296">
    <property type="entry name" value="Bac_luciferase"/>
    <property type="match status" value="1"/>
</dbReference>
<gene>
    <name evidence="4" type="ORF">ACFSVL_31875</name>
</gene>
<sequence>MELDLLYALTNRSGTQDWHDIMRETRRHARMADELGYDRIWLGEHHFDTDGSDASPNPVMLATDLAARTERIRLGMAAVSLTLWHPLRLAEDLAVLDHFSEGRLDVAFGRGILPIEVMNLNPQANRWNGSDNSREIFDENLAIVRGIWTEDPFSWKGKRYTFPEPGTKFIHSPGAPMPRGWVGENDELVAFGMTPQPFQRPTPPQFAVTESMTGFAHAARNGLRPITWYPSGQVLKDLFETYRAETAATTGRTPALGEGCGVLRLCCIAETDEEARRIAEPGIVEFFEFLCRVRGIGVWLDDGEDPEDPRYREMDPWELLMERDHLMIGSPDSVLERMTRLTTSHGIQNWLLQMGFPGIPAPDVDRSLQLFAREVMPEIRKLDTSLTTAS</sequence>
<dbReference type="PANTHER" id="PTHR30137">
    <property type="entry name" value="LUCIFERASE-LIKE MONOOXYGENASE"/>
    <property type="match status" value="1"/>
</dbReference>
<dbReference type="EMBL" id="JBHUKS010000026">
    <property type="protein sequence ID" value="MFD2472033.1"/>
    <property type="molecule type" value="Genomic_DNA"/>
</dbReference>
<protein>
    <submittedName>
        <fullName evidence="4">LLM class flavin-dependent oxidoreductase</fullName>
    </submittedName>
</protein>
<evidence type="ECO:0000256" key="2">
    <source>
        <dbReference type="ARBA" id="ARBA00023033"/>
    </source>
</evidence>
<keyword evidence="2" id="KW-0503">Monooxygenase</keyword>
<organism evidence="4 5">
    <name type="scientific">Amycolatopsis silviterrae</name>
    <dbReference type="NCBI Taxonomy" id="1656914"/>
    <lineage>
        <taxon>Bacteria</taxon>
        <taxon>Bacillati</taxon>
        <taxon>Actinomycetota</taxon>
        <taxon>Actinomycetes</taxon>
        <taxon>Pseudonocardiales</taxon>
        <taxon>Pseudonocardiaceae</taxon>
        <taxon>Amycolatopsis</taxon>
    </lineage>
</organism>
<evidence type="ECO:0000313" key="5">
    <source>
        <dbReference type="Proteomes" id="UP001597483"/>
    </source>
</evidence>